<keyword evidence="1" id="KW-0805">Transcription regulation</keyword>
<accession>A0A848KW64</accession>
<protein>
    <submittedName>
        <fullName evidence="6">TetR family transcriptional regulator</fullName>
    </submittedName>
</protein>
<feature type="domain" description="HTH tetR-type" evidence="5">
    <location>
        <begin position="14"/>
        <end position="74"/>
    </location>
</feature>
<dbReference type="PROSITE" id="PS50977">
    <property type="entry name" value="HTH_TETR_2"/>
    <property type="match status" value="1"/>
</dbReference>
<dbReference type="AlphaFoldDB" id="A0A848KW64"/>
<keyword evidence="7" id="KW-1185">Reference proteome</keyword>
<dbReference type="SUPFAM" id="SSF46689">
    <property type="entry name" value="Homeodomain-like"/>
    <property type="match status" value="1"/>
</dbReference>
<evidence type="ECO:0000313" key="6">
    <source>
        <dbReference type="EMBL" id="NMO02509.1"/>
    </source>
</evidence>
<organism evidence="6 7">
    <name type="scientific">Gordonia asplenii</name>
    <dbReference type="NCBI Taxonomy" id="2725283"/>
    <lineage>
        <taxon>Bacteria</taxon>
        <taxon>Bacillati</taxon>
        <taxon>Actinomycetota</taxon>
        <taxon>Actinomycetes</taxon>
        <taxon>Mycobacteriales</taxon>
        <taxon>Gordoniaceae</taxon>
        <taxon>Gordonia</taxon>
    </lineage>
</organism>
<proteinExistence type="predicted"/>
<dbReference type="InterPro" id="IPR036271">
    <property type="entry name" value="Tet_transcr_reg_TetR-rel_C_sf"/>
</dbReference>
<dbReference type="Gene3D" id="1.10.357.10">
    <property type="entry name" value="Tetracycline Repressor, domain 2"/>
    <property type="match status" value="1"/>
</dbReference>
<dbReference type="PANTHER" id="PTHR30055">
    <property type="entry name" value="HTH-TYPE TRANSCRIPTIONAL REGULATOR RUTR"/>
    <property type="match status" value="1"/>
</dbReference>
<evidence type="ECO:0000256" key="2">
    <source>
        <dbReference type="ARBA" id="ARBA00023125"/>
    </source>
</evidence>
<dbReference type="Pfam" id="PF21943">
    <property type="entry name" value="TetR_C_46"/>
    <property type="match status" value="1"/>
</dbReference>
<dbReference type="InterPro" id="IPR009057">
    <property type="entry name" value="Homeodomain-like_sf"/>
</dbReference>
<gene>
    <name evidence="6" type="ORF">HH308_14935</name>
</gene>
<dbReference type="PANTHER" id="PTHR30055:SF234">
    <property type="entry name" value="HTH-TYPE TRANSCRIPTIONAL REGULATOR BETI"/>
    <property type="match status" value="1"/>
</dbReference>
<dbReference type="InterPro" id="IPR001647">
    <property type="entry name" value="HTH_TetR"/>
</dbReference>
<comment type="caution">
    <text evidence="6">The sequence shown here is derived from an EMBL/GenBank/DDBJ whole genome shotgun (WGS) entry which is preliminary data.</text>
</comment>
<dbReference type="GO" id="GO:0000976">
    <property type="term" value="F:transcription cis-regulatory region binding"/>
    <property type="evidence" value="ECO:0007669"/>
    <property type="project" value="TreeGrafter"/>
</dbReference>
<dbReference type="GO" id="GO:0003700">
    <property type="term" value="F:DNA-binding transcription factor activity"/>
    <property type="evidence" value="ECO:0007669"/>
    <property type="project" value="TreeGrafter"/>
</dbReference>
<evidence type="ECO:0000313" key="7">
    <source>
        <dbReference type="Proteomes" id="UP000550729"/>
    </source>
</evidence>
<dbReference type="Proteomes" id="UP000550729">
    <property type="component" value="Unassembled WGS sequence"/>
</dbReference>
<name>A0A848KW64_9ACTN</name>
<evidence type="ECO:0000256" key="3">
    <source>
        <dbReference type="ARBA" id="ARBA00023163"/>
    </source>
</evidence>
<dbReference type="Pfam" id="PF00440">
    <property type="entry name" value="TetR_N"/>
    <property type="match status" value="1"/>
</dbReference>
<evidence type="ECO:0000256" key="4">
    <source>
        <dbReference type="PROSITE-ProRule" id="PRU00335"/>
    </source>
</evidence>
<dbReference type="InterPro" id="IPR054129">
    <property type="entry name" value="DesT_TetR_C"/>
</dbReference>
<feature type="DNA-binding region" description="H-T-H motif" evidence="4">
    <location>
        <begin position="37"/>
        <end position="56"/>
    </location>
</feature>
<keyword evidence="2 4" id="KW-0238">DNA-binding</keyword>
<sequence length="200" mass="21442">MAPRRPYAARMSIEQRRDQLLDAALAIVVSDGHAAVTMGSVAARADVTRPVVYGVFADRAALLAALLDRESAAAAKQAADVVSGDVDAVLGADLPVFVERFLRAVHEAPARWFCIVMPVTGMPAEFHAARDAVRNRIVERIAAAVRRRARDADAQLVAEMIVGMLEWAARTTLAQPDDYPPERFAAAFAPVAALLEAVDA</sequence>
<evidence type="ECO:0000259" key="5">
    <source>
        <dbReference type="PROSITE" id="PS50977"/>
    </source>
</evidence>
<keyword evidence="3" id="KW-0804">Transcription</keyword>
<dbReference type="InterPro" id="IPR050109">
    <property type="entry name" value="HTH-type_TetR-like_transc_reg"/>
</dbReference>
<evidence type="ECO:0000256" key="1">
    <source>
        <dbReference type="ARBA" id="ARBA00023015"/>
    </source>
</evidence>
<reference evidence="6 7" key="1">
    <citation type="submission" date="2020-04" db="EMBL/GenBank/DDBJ databases">
        <title>Gordonia sp. nov. TBRC 11910.</title>
        <authorList>
            <person name="Suriyachadkun C."/>
        </authorList>
    </citation>
    <scope>NUCLEOTIDE SEQUENCE [LARGE SCALE GENOMIC DNA]</scope>
    <source>
        <strain evidence="6 7">TBRC 11910</strain>
    </source>
</reference>
<dbReference type="EMBL" id="JABBNB010000014">
    <property type="protein sequence ID" value="NMO02509.1"/>
    <property type="molecule type" value="Genomic_DNA"/>
</dbReference>
<dbReference type="SUPFAM" id="SSF48498">
    <property type="entry name" value="Tetracyclin repressor-like, C-terminal domain"/>
    <property type="match status" value="1"/>
</dbReference>